<protein>
    <submittedName>
        <fullName evidence="1 2">Uncharacterized protein</fullName>
    </submittedName>
</protein>
<dbReference type="Proteomes" id="UP000006727">
    <property type="component" value="Chromosome 3"/>
</dbReference>
<proteinExistence type="predicted"/>
<dbReference type="EMBL" id="ABEU02000003">
    <property type="protein sequence ID" value="PNR57350.1"/>
    <property type="molecule type" value="Genomic_DNA"/>
</dbReference>
<name>A0A2K1KUC3_PHYPA</name>
<reference evidence="1 3" key="1">
    <citation type="journal article" date="2008" name="Science">
        <title>The Physcomitrella genome reveals evolutionary insights into the conquest of land by plants.</title>
        <authorList>
            <person name="Rensing S."/>
            <person name="Lang D."/>
            <person name="Zimmer A."/>
            <person name="Terry A."/>
            <person name="Salamov A."/>
            <person name="Shapiro H."/>
            <person name="Nishiyama T."/>
            <person name="Perroud P.-F."/>
            <person name="Lindquist E."/>
            <person name="Kamisugi Y."/>
            <person name="Tanahashi T."/>
            <person name="Sakakibara K."/>
            <person name="Fujita T."/>
            <person name="Oishi K."/>
            <person name="Shin-I T."/>
            <person name="Kuroki Y."/>
            <person name="Toyoda A."/>
            <person name="Suzuki Y."/>
            <person name="Hashimoto A."/>
            <person name="Yamaguchi K."/>
            <person name="Sugano A."/>
            <person name="Kohara Y."/>
            <person name="Fujiyama A."/>
            <person name="Anterola A."/>
            <person name="Aoki S."/>
            <person name="Ashton N."/>
            <person name="Barbazuk W.B."/>
            <person name="Barker E."/>
            <person name="Bennetzen J."/>
            <person name="Bezanilla M."/>
            <person name="Blankenship R."/>
            <person name="Cho S.H."/>
            <person name="Dutcher S."/>
            <person name="Estelle M."/>
            <person name="Fawcett J.A."/>
            <person name="Gundlach H."/>
            <person name="Hanada K."/>
            <person name="Heyl A."/>
            <person name="Hicks K.A."/>
            <person name="Hugh J."/>
            <person name="Lohr M."/>
            <person name="Mayer K."/>
            <person name="Melkozernov A."/>
            <person name="Murata T."/>
            <person name="Nelson D."/>
            <person name="Pils B."/>
            <person name="Prigge M."/>
            <person name="Reiss B."/>
            <person name="Renner T."/>
            <person name="Rombauts S."/>
            <person name="Rushton P."/>
            <person name="Sanderfoot A."/>
            <person name="Schween G."/>
            <person name="Shiu S.-H."/>
            <person name="Stueber K."/>
            <person name="Theodoulou F.L."/>
            <person name="Tu H."/>
            <person name="Van de Peer Y."/>
            <person name="Verrier P.J."/>
            <person name="Waters E."/>
            <person name="Wood A."/>
            <person name="Yang L."/>
            <person name="Cove D."/>
            <person name="Cuming A."/>
            <person name="Hasebe M."/>
            <person name="Lucas S."/>
            <person name="Mishler D.B."/>
            <person name="Reski R."/>
            <person name="Grigoriev I."/>
            <person name="Quatrano R.S."/>
            <person name="Boore J.L."/>
        </authorList>
    </citation>
    <scope>NUCLEOTIDE SEQUENCE [LARGE SCALE GENOMIC DNA]</scope>
    <source>
        <strain evidence="2 3">cv. Gransden 2004</strain>
    </source>
</reference>
<evidence type="ECO:0000313" key="2">
    <source>
        <dbReference type="EnsemblPlants" id="PAC:32944744.CDS.1"/>
    </source>
</evidence>
<evidence type="ECO:0000313" key="3">
    <source>
        <dbReference type="Proteomes" id="UP000006727"/>
    </source>
</evidence>
<gene>
    <name evidence="1" type="ORF">PHYPA_004344</name>
</gene>
<keyword evidence="3" id="KW-1185">Reference proteome</keyword>
<dbReference type="InParanoid" id="A0A2K1KUC3"/>
<evidence type="ECO:0000313" key="1">
    <source>
        <dbReference type="EMBL" id="PNR57350.1"/>
    </source>
</evidence>
<reference evidence="2" key="3">
    <citation type="submission" date="2020-12" db="UniProtKB">
        <authorList>
            <consortium name="EnsemblPlants"/>
        </authorList>
    </citation>
    <scope>IDENTIFICATION</scope>
</reference>
<accession>A0A2K1KUC3</accession>
<dbReference type="Gramene" id="Pp3c3_12462V3.1">
    <property type="protein sequence ID" value="PAC:32944744.CDS.1"/>
    <property type="gene ID" value="Pp3c3_12462"/>
</dbReference>
<dbReference type="EnsemblPlants" id="Pp3c3_12462V3.1">
    <property type="protein sequence ID" value="PAC:32944744.CDS.1"/>
    <property type="gene ID" value="Pp3c3_12462"/>
</dbReference>
<reference evidence="1 3" key="2">
    <citation type="journal article" date="2018" name="Plant J.">
        <title>The Physcomitrella patens chromosome-scale assembly reveals moss genome structure and evolution.</title>
        <authorList>
            <person name="Lang D."/>
            <person name="Ullrich K.K."/>
            <person name="Murat F."/>
            <person name="Fuchs J."/>
            <person name="Jenkins J."/>
            <person name="Haas F.B."/>
            <person name="Piednoel M."/>
            <person name="Gundlach H."/>
            <person name="Van Bel M."/>
            <person name="Meyberg R."/>
            <person name="Vives C."/>
            <person name="Morata J."/>
            <person name="Symeonidi A."/>
            <person name="Hiss M."/>
            <person name="Muchero W."/>
            <person name="Kamisugi Y."/>
            <person name="Saleh O."/>
            <person name="Blanc G."/>
            <person name="Decker E.L."/>
            <person name="van Gessel N."/>
            <person name="Grimwood J."/>
            <person name="Hayes R.D."/>
            <person name="Graham S.W."/>
            <person name="Gunter L.E."/>
            <person name="McDaniel S.F."/>
            <person name="Hoernstein S.N.W."/>
            <person name="Larsson A."/>
            <person name="Li F.W."/>
            <person name="Perroud P.F."/>
            <person name="Phillips J."/>
            <person name="Ranjan P."/>
            <person name="Rokshar D.S."/>
            <person name="Rothfels C.J."/>
            <person name="Schneider L."/>
            <person name="Shu S."/>
            <person name="Stevenson D.W."/>
            <person name="Thummler F."/>
            <person name="Tillich M."/>
            <person name="Villarreal Aguilar J.C."/>
            <person name="Widiez T."/>
            <person name="Wong G.K."/>
            <person name="Wymore A."/>
            <person name="Zhang Y."/>
            <person name="Zimmer A.D."/>
            <person name="Quatrano R.S."/>
            <person name="Mayer K.F.X."/>
            <person name="Goodstein D."/>
            <person name="Casacuberta J.M."/>
            <person name="Vandepoele K."/>
            <person name="Reski R."/>
            <person name="Cuming A.C."/>
            <person name="Tuskan G.A."/>
            <person name="Maumus F."/>
            <person name="Salse J."/>
            <person name="Schmutz J."/>
            <person name="Rensing S.A."/>
        </authorList>
    </citation>
    <scope>NUCLEOTIDE SEQUENCE [LARGE SCALE GENOMIC DNA]</scope>
    <source>
        <strain evidence="2 3">cv. Gransden 2004</strain>
    </source>
</reference>
<organism evidence="1">
    <name type="scientific">Physcomitrium patens</name>
    <name type="common">Spreading-leaved earth moss</name>
    <name type="synonym">Physcomitrella patens</name>
    <dbReference type="NCBI Taxonomy" id="3218"/>
    <lineage>
        <taxon>Eukaryota</taxon>
        <taxon>Viridiplantae</taxon>
        <taxon>Streptophyta</taxon>
        <taxon>Embryophyta</taxon>
        <taxon>Bryophyta</taxon>
        <taxon>Bryophytina</taxon>
        <taxon>Bryopsida</taxon>
        <taxon>Funariidae</taxon>
        <taxon>Funariales</taxon>
        <taxon>Funariaceae</taxon>
        <taxon>Physcomitrium</taxon>
    </lineage>
</organism>
<sequence length="83" mass="8919">MFKFNFLHSSISLGTCTVIFSISSRWWPRSNISHAGNSGVGVHGQRCLPSGGYPCSNLRLCSGGEEDRGVQEVLSLPLDACCS</sequence>
<dbReference type="AlphaFoldDB" id="A0A2K1KUC3"/>